<feature type="region of interest" description="Disordered" evidence="2">
    <location>
        <begin position="869"/>
        <end position="899"/>
    </location>
</feature>
<feature type="compositionally biased region" description="Polar residues" evidence="2">
    <location>
        <begin position="431"/>
        <end position="446"/>
    </location>
</feature>
<evidence type="ECO:0000256" key="1">
    <source>
        <dbReference type="SAM" id="Coils"/>
    </source>
</evidence>
<feature type="region of interest" description="Disordered" evidence="2">
    <location>
        <begin position="925"/>
        <end position="959"/>
    </location>
</feature>
<dbReference type="EMBL" id="SFCI01000052">
    <property type="protein sequence ID" value="TFY83117.1"/>
    <property type="molecule type" value="Genomic_DNA"/>
</dbReference>
<dbReference type="OrthoDB" id="4088568at2759"/>
<name>A0A4Z0A9V1_9AGAM</name>
<feature type="coiled-coil region" evidence="1">
    <location>
        <begin position="128"/>
        <end position="249"/>
    </location>
</feature>
<feature type="compositionally biased region" description="Low complexity" evidence="2">
    <location>
        <begin position="877"/>
        <end position="889"/>
    </location>
</feature>
<sequence length="959" mass="104527">MRERERKSQETPLASRTSSPDSPRASSLYDATTAIDTLVRSLADFTRVATPDSPNSLTCCCGREECEHAVAWRALKARLESRLVMSAETGLALLKRHEAYDRQLQSARSQNHPESEASTSEIVDNNDKERLEARIAVLMTENAALERRVHQALLNTEVAESSTATALQELREAQSNVNRLSAEHARSVGLDARLRSVMQEKDDLQQERDNEGNRARLAETRLSSFNAKYVKLRSQAHALQDELEQQRGHRLALSEEIVKDARLRIEELHRTHLGRTLEHEENEVSKILESLIADNETLKKDNSELQRLLFDARENLNTSQEDGGYQRGTTFVEDDISESSRFLYGTAPGPVSPIASEFALREGFVSSKRSTSTPRRPHLTLPSTPESARRPLSPPESIRPYDRRGRGRPYRSLHLDFASELDAEGDPSIPSPSEESGTSRPFMSRGTQTDLFLGLPSFPGDTVSSSASLPDSKSETSSFTDQPSTLTILLERVSQLFTRMSQADALTLTNRLKRQRLLGADVSHLSRSTIDSILSELATLRSHFRTILDDEKIVTTCTRKDLRALFKLFRDVFQELGTMRVTLNDVVLNPSIAPTVREFAMNPTKAEADRKEQEGKAASSVASGWIAPLSKLFGSSTTAGQASKQAAGPLLRSTSSTLPLARPQPRFVPKIAAATSASTTTVNVEFSGTGASRAVTNTSMPSSSSAPSVAPSAAGPTRSVSQSVMGIFAGAPRTDATADPWIVIPKAPNRLLRQPSRQMNVATLGRSGGRGVSGNGHGRVMSRNVDAVIDVQSPIEGPSGPDPSLLERTLRPRGLSDSSIHTTFMSHAEEAGVNGRDSQRAQVEQSRQSVLQMFSQKVGDIRAAASGALPGQSTAVSSPSRASHAPSSSRDTKDQLATQDPVPRAISPALAGLLPDLASWTGLGQALDSRDEEDLHAGGSRPDRMLPRHWARETYGRDI</sequence>
<dbReference type="Proteomes" id="UP000298061">
    <property type="component" value="Unassembled WGS sequence"/>
</dbReference>
<feature type="region of interest" description="Disordered" evidence="2">
    <location>
        <begin position="1"/>
        <end position="27"/>
    </location>
</feature>
<feature type="region of interest" description="Disordered" evidence="2">
    <location>
        <begin position="644"/>
        <end position="663"/>
    </location>
</feature>
<feature type="coiled-coil region" evidence="1">
    <location>
        <begin position="288"/>
        <end position="322"/>
    </location>
</feature>
<keyword evidence="4" id="KW-1185">Reference proteome</keyword>
<dbReference type="STRING" id="135208.A0A4Z0A9V1"/>
<feature type="compositionally biased region" description="Polar residues" evidence="2">
    <location>
        <begin position="10"/>
        <end position="25"/>
    </location>
</feature>
<dbReference type="AlphaFoldDB" id="A0A4Z0A9V1"/>
<accession>A0A4Z0A9V1</accession>
<feature type="region of interest" description="Disordered" evidence="2">
    <location>
        <begin position="421"/>
        <end position="446"/>
    </location>
</feature>
<feature type="compositionally biased region" description="Low complexity" evidence="2">
    <location>
        <begin position="649"/>
        <end position="660"/>
    </location>
</feature>
<feature type="region of interest" description="Disordered" evidence="2">
    <location>
        <begin position="829"/>
        <end position="848"/>
    </location>
</feature>
<organism evidence="3 4">
    <name type="scientific">Hericium alpestre</name>
    <dbReference type="NCBI Taxonomy" id="135208"/>
    <lineage>
        <taxon>Eukaryota</taxon>
        <taxon>Fungi</taxon>
        <taxon>Dikarya</taxon>
        <taxon>Basidiomycota</taxon>
        <taxon>Agaricomycotina</taxon>
        <taxon>Agaricomycetes</taxon>
        <taxon>Russulales</taxon>
        <taxon>Hericiaceae</taxon>
        <taxon>Hericium</taxon>
    </lineage>
</organism>
<keyword evidence="1" id="KW-0175">Coiled coil</keyword>
<feature type="region of interest" description="Disordered" evidence="2">
    <location>
        <begin position="695"/>
        <end position="717"/>
    </location>
</feature>
<evidence type="ECO:0000256" key="2">
    <source>
        <dbReference type="SAM" id="MobiDB-lite"/>
    </source>
</evidence>
<evidence type="ECO:0000313" key="4">
    <source>
        <dbReference type="Proteomes" id="UP000298061"/>
    </source>
</evidence>
<gene>
    <name evidence="3" type="ORF">EWM64_g892</name>
</gene>
<feature type="compositionally biased region" description="Basic and acidic residues" evidence="2">
    <location>
        <begin position="933"/>
        <end position="959"/>
    </location>
</feature>
<feature type="region of interest" description="Disordered" evidence="2">
    <location>
        <begin position="366"/>
        <end position="409"/>
    </location>
</feature>
<protein>
    <submittedName>
        <fullName evidence="3">Uncharacterized protein</fullName>
    </submittedName>
</protein>
<proteinExistence type="predicted"/>
<comment type="caution">
    <text evidence="3">The sequence shown here is derived from an EMBL/GenBank/DDBJ whole genome shotgun (WGS) entry which is preliminary data.</text>
</comment>
<evidence type="ECO:0000313" key="3">
    <source>
        <dbReference type="EMBL" id="TFY83117.1"/>
    </source>
</evidence>
<feature type="compositionally biased region" description="Low complexity" evidence="2">
    <location>
        <begin position="699"/>
        <end position="716"/>
    </location>
</feature>
<reference evidence="3 4" key="1">
    <citation type="submission" date="2019-02" db="EMBL/GenBank/DDBJ databases">
        <title>Genome sequencing of the rare red list fungi Hericium alpestre (H. flagellum).</title>
        <authorList>
            <person name="Buettner E."/>
            <person name="Kellner H."/>
        </authorList>
    </citation>
    <scope>NUCLEOTIDE SEQUENCE [LARGE SCALE GENOMIC DNA]</scope>
    <source>
        <strain evidence="3 4">DSM 108284</strain>
    </source>
</reference>